<dbReference type="Pfam" id="PF05193">
    <property type="entry name" value="Peptidase_M16_C"/>
    <property type="match status" value="1"/>
</dbReference>
<evidence type="ECO:0000259" key="1">
    <source>
        <dbReference type="Pfam" id="PF00675"/>
    </source>
</evidence>
<keyword evidence="3" id="KW-1185">Reference proteome</keyword>
<dbReference type="InterPro" id="IPR007863">
    <property type="entry name" value="Peptidase_M16_C"/>
</dbReference>
<dbReference type="AlphaFoldDB" id="A0A6P8HX83"/>
<dbReference type="InterPro" id="IPR011765">
    <property type="entry name" value="Pept_M16_N"/>
</dbReference>
<sequence>MAANFESISSFTVLDYIPIKKYRSKRTGIQFCFAQVPGPLVNGYLCLATEAHDDDGLPHTLEHLVFMGSEDYPYKGLLDLLANRCLAQGTNAWTATDYTCYTIETAGSEGFINLLPIYLDHVLYATLTESAYVTEVHHVNGEGEDAGVVYCEMQARENSGRSRTHLKLLRNLYPGHCGLKSETGGIMANLRTSCSHQKVCDYHRQFYRPENLCVIITGMVDPDKVFEAITPFEDKILSKGSLPPYTRPWQDPIPPLPSSVNISIQFPTEDETSVMVLVGTRGPGSNDRHGLAAVHVIMDYLTDTSIAPLQQHLVEIPEPYCGDVGYDLIEHPQSCLYIMADNVAAEKLTATKDKIHEVLREIASGREIIDMGRMASVINRLILDAKDKIENDSHHTFADFMIFDFLYSKSNDQLESRTKLITELENLACESADYWAKLVKQYFVTAPVVTVIGEPSDQLMKTMAAEEKQRVEEQKKRLGDEGLAEKAKRLKTASDDNEIPAPVEVVSSIPVPSTSSIHFHPIKTFSNRHCCNSAKADQEASTCLFPVQEIPFAFQLDHVMTMFVEITALFDTSVLPDDLKPYLSLFLEVLFESPLTRDGTLVPYEQVVAELTADTLGYSACIGVKGSRFMPGNFEQLATIKFKVEAEKYERGVKWLHDILFNTVITKERLDIVAKKMINEVASMKREGRVVTKTLLHSILFSKDSNLFTANMIRQHVLLTKIVEELDTNPKMVIDKVEALRNVLTKLSNIRVHVAADAKKLPSNAGDVWKATFSAETSAVTIPTSLPSVPSTSTFITKPLVHGKIVGVGSVESSYLTQVSPCINTYDHEDLASIMVYLECLITLEGPIWRQVRGLGLSYSYSMRVDPGQGSLIFMLARSTHLVKAYEKTKEIVDGYLSGQTLFDSSDLEAAISSVIFGIINREKSVSSTAYQSMIAPFRNVGSGYNRNLLERVSKVTIHDLDRVGQKYIAPLFDPLTSRCAVCCHPSKVEEIREGLGKLNKDLIVVSSLEEEFKW</sequence>
<dbReference type="Gene3D" id="3.30.830.10">
    <property type="entry name" value="Metalloenzyme, LuxS/M16 peptidase-like"/>
    <property type="match status" value="4"/>
</dbReference>
<feature type="domain" description="Peptidase M16 C-terminal" evidence="2">
    <location>
        <begin position="194"/>
        <end position="364"/>
    </location>
</feature>
<feature type="domain" description="Peptidase M16 N-terminal" evidence="1">
    <location>
        <begin position="50"/>
        <end position="142"/>
    </location>
</feature>
<protein>
    <submittedName>
        <fullName evidence="4">Uncharacterized protein C05D11.1-like</fullName>
    </submittedName>
</protein>
<dbReference type="Pfam" id="PF00675">
    <property type="entry name" value="Peptidase_M16"/>
    <property type="match status" value="1"/>
</dbReference>
<name>A0A6P8HX83_ACTTE</name>
<reference evidence="4" key="1">
    <citation type="submission" date="2025-08" db="UniProtKB">
        <authorList>
            <consortium name="RefSeq"/>
        </authorList>
    </citation>
    <scope>IDENTIFICATION</scope>
    <source>
        <tissue evidence="4">Tentacle</tissue>
    </source>
</reference>
<dbReference type="SUPFAM" id="SSF63411">
    <property type="entry name" value="LuxS/MPP-like metallohydrolase"/>
    <property type="match status" value="4"/>
</dbReference>
<dbReference type="OrthoDB" id="4953at2759"/>
<dbReference type="Proteomes" id="UP000515163">
    <property type="component" value="Unplaced"/>
</dbReference>
<dbReference type="GO" id="GO:0006508">
    <property type="term" value="P:proteolysis"/>
    <property type="evidence" value="ECO:0007669"/>
    <property type="project" value="InterPro"/>
</dbReference>
<dbReference type="KEGG" id="aten:116296177"/>
<dbReference type="PANTHER" id="PTHR43016">
    <property type="entry name" value="PRESEQUENCE PROTEASE"/>
    <property type="match status" value="1"/>
</dbReference>
<proteinExistence type="predicted"/>
<evidence type="ECO:0000259" key="2">
    <source>
        <dbReference type="Pfam" id="PF05193"/>
    </source>
</evidence>
<dbReference type="GO" id="GO:0046872">
    <property type="term" value="F:metal ion binding"/>
    <property type="evidence" value="ECO:0007669"/>
    <property type="project" value="InterPro"/>
</dbReference>
<organism evidence="3 4">
    <name type="scientific">Actinia tenebrosa</name>
    <name type="common">Australian red waratah sea anemone</name>
    <dbReference type="NCBI Taxonomy" id="6105"/>
    <lineage>
        <taxon>Eukaryota</taxon>
        <taxon>Metazoa</taxon>
        <taxon>Cnidaria</taxon>
        <taxon>Anthozoa</taxon>
        <taxon>Hexacorallia</taxon>
        <taxon>Actiniaria</taxon>
        <taxon>Actiniidae</taxon>
        <taxon>Actinia</taxon>
    </lineage>
</organism>
<dbReference type="InterPro" id="IPR011249">
    <property type="entry name" value="Metalloenz_LuxS/M16"/>
</dbReference>
<dbReference type="RefSeq" id="XP_031560013.1">
    <property type="nucleotide sequence ID" value="XM_031704153.1"/>
</dbReference>
<gene>
    <name evidence="4" type="primary">LOC116296177</name>
</gene>
<dbReference type="FunFam" id="3.30.830.10:FF:000015">
    <property type="entry name" value="Putative zinc metalloprotease"/>
    <property type="match status" value="1"/>
</dbReference>
<dbReference type="FunFam" id="3.30.830.10:FF:000031">
    <property type="entry name" value="Putative zinc metalloprotease"/>
    <property type="match status" value="1"/>
</dbReference>
<evidence type="ECO:0000313" key="4">
    <source>
        <dbReference type="RefSeq" id="XP_031560013.1"/>
    </source>
</evidence>
<accession>A0A6P8HX83</accession>
<dbReference type="InParanoid" id="A0A6P8HX83"/>
<dbReference type="GeneID" id="116296177"/>
<dbReference type="PANTHER" id="PTHR43016:SF16">
    <property type="entry name" value="METALLOPROTEASE, PUTATIVE (AFU_ORTHOLOGUE AFUA_4G07610)-RELATED"/>
    <property type="match status" value="1"/>
</dbReference>
<evidence type="ECO:0000313" key="3">
    <source>
        <dbReference type="Proteomes" id="UP000515163"/>
    </source>
</evidence>